<name>R7SNP6_DICSQ</name>
<feature type="transmembrane region" description="Helical" evidence="5">
    <location>
        <begin position="115"/>
        <end position="134"/>
    </location>
</feature>
<evidence type="ECO:0000256" key="3">
    <source>
        <dbReference type="ARBA" id="ARBA00022989"/>
    </source>
</evidence>
<feature type="domain" description="Major facilitator superfamily (MFS) profile" evidence="6">
    <location>
        <begin position="17"/>
        <end position="512"/>
    </location>
</feature>
<dbReference type="InterPro" id="IPR011701">
    <property type="entry name" value="MFS"/>
</dbReference>
<dbReference type="PANTHER" id="PTHR23501:SF102">
    <property type="entry name" value="DRUG TRANSPORTER, PUTATIVE (AFU_ORTHOLOGUE AFUA_3G08530)-RELATED"/>
    <property type="match status" value="1"/>
</dbReference>
<dbReference type="Pfam" id="PF07690">
    <property type="entry name" value="MFS_1"/>
    <property type="match status" value="1"/>
</dbReference>
<feature type="transmembrane region" description="Helical" evidence="5">
    <location>
        <begin position="12"/>
        <end position="39"/>
    </location>
</feature>
<dbReference type="Proteomes" id="UP000053319">
    <property type="component" value="Unassembled WGS sequence"/>
</dbReference>
<keyword evidence="3 5" id="KW-1133">Transmembrane helix</keyword>
<dbReference type="InterPro" id="IPR036259">
    <property type="entry name" value="MFS_trans_sf"/>
</dbReference>
<dbReference type="GO" id="GO:0022857">
    <property type="term" value="F:transmembrane transporter activity"/>
    <property type="evidence" value="ECO:0007669"/>
    <property type="project" value="InterPro"/>
</dbReference>
<dbReference type="InterPro" id="IPR020846">
    <property type="entry name" value="MFS_dom"/>
</dbReference>
<evidence type="ECO:0000313" key="8">
    <source>
        <dbReference type="Proteomes" id="UP000053319"/>
    </source>
</evidence>
<evidence type="ECO:0000256" key="5">
    <source>
        <dbReference type="SAM" id="Phobius"/>
    </source>
</evidence>
<feature type="transmembrane region" description="Helical" evidence="5">
    <location>
        <begin position="485"/>
        <end position="503"/>
    </location>
</feature>
<evidence type="ECO:0000256" key="1">
    <source>
        <dbReference type="ARBA" id="ARBA00004141"/>
    </source>
</evidence>
<evidence type="ECO:0000256" key="2">
    <source>
        <dbReference type="ARBA" id="ARBA00022692"/>
    </source>
</evidence>
<feature type="transmembrane region" description="Helical" evidence="5">
    <location>
        <begin position="320"/>
        <end position="343"/>
    </location>
</feature>
<dbReference type="InterPro" id="IPR005829">
    <property type="entry name" value="Sugar_transporter_CS"/>
</dbReference>
<evidence type="ECO:0000313" key="7">
    <source>
        <dbReference type="EMBL" id="EJF57814.1"/>
    </source>
</evidence>
<keyword evidence="2 5" id="KW-0812">Transmembrane</keyword>
<dbReference type="HOGENOM" id="CLU_000960_22_0_1"/>
<feature type="transmembrane region" description="Helical" evidence="5">
    <location>
        <begin position="284"/>
        <end position="300"/>
    </location>
</feature>
<feature type="transmembrane region" description="Helical" evidence="5">
    <location>
        <begin position="170"/>
        <end position="195"/>
    </location>
</feature>
<dbReference type="GO" id="GO:0005886">
    <property type="term" value="C:plasma membrane"/>
    <property type="evidence" value="ECO:0007669"/>
    <property type="project" value="TreeGrafter"/>
</dbReference>
<dbReference type="PRINTS" id="PR01036">
    <property type="entry name" value="TCRTETB"/>
</dbReference>
<sequence>MSEREDKQNRGWRSWLVFLALCISLFLTALDLASISTALPAIVHDLGGSESFTWVSSAYTLACTAVLPISGRAADIFGRRTVLLVAVMLFAAGSAVTGAAASMNMMIAGRTIQGIGSGAIQVLVSIVTADLIPLKERGLFQSFTGATFSLASVIGPFIGGAIAQHMSWRWYSLLIDLNLPLCVIAFVLVLVFLRLRKPHIESYAEAFLTLDWVGNLMIIGGATSCIVALTWAGVSFPWSSAPVIAPLAIGLVCLPMALVYEALLATHAPQIPLSIVNNRTSASGYIGSFLHGLVVNSVPSDCMYSPTYFQGAKAASPLRSGLYILPAALFLSPSAIVQGIVISKTGRYRLVNIIGWCAMLLGMGLLTLLKESTPVAVTIPMQIIVAVGFGFLYATTFSVLAPLDPVNNSAALSLLLFVRTFSVSWGISISAMILQNQLQHHLPDAFLQLVPPNHDIAYSSIPIIQTLPQPLQTEVREAFASSLKLVWQVLLAFCGAGLLSATMQKQIALHDKMDDRWGLEQVTKEKDSEMPPVVAGEVVGTVESTVGVDITRMQA</sequence>
<dbReference type="KEGG" id="dsq:DICSQDRAFT_68451"/>
<reference evidence="7 8" key="1">
    <citation type="journal article" date="2012" name="Science">
        <title>The Paleozoic origin of enzymatic lignin decomposition reconstructed from 31 fungal genomes.</title>
        <authorList>
            <person name="Floudas D."/>
            <person name="Binder M."/>
            <person name="Riley R."/>
            <person name="Barry K."/>
            <person name="Blanchette R.A."/>
            <person name="Henrissat B."/>
            <person name="Martinez A.T."/>
            <person name="Otillar R."/>
            <person name="Spatafora J.W."/>
            <person name="Yadav J.S."/>
            <person name="Aerts A."/>
            <person name="Benoit I."/>
            <person name="Boyd A."/>
            <person name="Carlson A."/>
            <person name="Copeland A."/>
            <person name="Coutinho P.M."/>
            <person name="de Vries R.P."/>
            <person name="Ferreira P."/>
            <person name="Findley K."/>
            <person name="Foster B."/>
            <person name="Gaskell J."/>
            <person name="Glotzer D."/>
            <person name="Gorecki P."/>
            <person name="Heitman J."/>
            <person name="Hesse C."/>
            <person name="Hori C."/>
            <person name="Igarashi K."/>
            <person name="Jurgens J.A."/>
            <person name="Kallen N."/>
            <person name="Kersten P."/>
            <person name="Kohler A."/>
            <person name="Kuees U."/>
            <person name="Kumar T.K.A."/>
            <person name="Kuo A."/>
            <person name="LaButti K."/>
            <person name="Larrondo L.F."/>
            <person name="Lindquist E."/>
            <person name="Ling A."/>
            <person name="Lombard V."/>
            <person name="Lucas S."/>
            <person name="Lundell T."/>
            <person name="Martin R."/>
            <person name="McLaughlin D.J."/>
            <person name="Morgenstern I."/>
            <person name="Morin E."/>
            <person name="Murat C."/>
            <person name="Nagy L.G."/>
            <person name="Nolan M."/>
            <person name="Ohm R.A."/>
            <person name="Patyshakuliyeva A."/>
            <person name="Rokas A."/>
            <person name="Ruiz-Duenas F.J."/>
            <person name="Sabat G."/>
            <person name="Salamov A."/>
            <person name="Samejima M."/>
            <person name="Schmutz J."/>
            <person name="Slot J.C."/>
            <person name="St John F."/>
            <person name="Stenlid J."/>
            <person name="Sun H."/>
            <person name="Sun S."/>
            <person name="Syed K."/>
            <person name="Tsang A."/>
            <person name="Wiebenga A."/>
            <person name="Young D."/>
            <person name="Pisabarro A."/>
            <person name="Eastwood D.C."/>
            <person name="Martin F."/>
            <person name="Cullen D."/>
            <person name="Grigoriev I.V."/>
            <person name="Hibbett D.S."/>
        </authorList>
    </citation>
    <scope>NUCLEOTIDE SEQUENCE [LARGE SCALE GENOMIC DNA]</scope>
    <source>
        <strain evidence="7 8">LYAD-421 SS1</strain>
    </source>
</reference>
<dbReference type="SUPFAM" id="SSF103473">
    <property type="entry name" value="MFS general substrate transporter"/>
    <property type="match status" value="1"/>
</dbReference>
<comment type="subcellular location">
    <subcellularLocation>
        <location evidence="1">Membrane</location>
        <topology evidence="1">Multi-pass membrane protein</topology>
    </subcellularLocation>
</comment>
<feature type="transmembrane region" description="Helical" evidence="5">
    <location>
        <begin position="51"/>
        <end position="70"/>
    </location>
</feature>
<dbReference type="PROSITE" id="PS00216">
    <property type="entry name" value="SUGAR_TRANSPORT_1"/>
    <property type="match status" value="1"/>
</dbReference>
<dbReference type="EMBL" id="JH719444">
    <property type="protein sequence ID" value="EJF57814.1"/>
    <property type="molecule type" value="Genomic_DNA"/>
</dbReference>
<feature type="transmembrane region" description="Helical" evidence="5">
    <location>
        <begin position="381"/>
        <end position="403"/>
    </location>
</feature>
<gene>
    <name evidence="7" type="ORF">DICSQDRAFT_68451</name>
</gene>
<feature type="transmembrane region" description="Helical" evidence="5">
    <location>
        <begin position="410"/>
        <end position="434"/>
    </location>
</feature>
<feature type="transmembrane region" description="Helical" evidence="5">
    <location>
        <begin position="82"/>
        <end position="103"/>
    </location>
</feature>
<dbReference type="AlphaFoldDB" id="R7SNP6"/>
<keyword evidence="4 5" id="KW-0472">Membrane</keyword>
<evidence type="ECO:0000259" key="6">
    <source>
        <dbReference type="PROSITE" id="PS50850"/>
    </source>
</evidence>
<dbReference type="OMA" id="TWFQSVR"/>
<protein>
    <submittedName>
        <fullName evidence="7">MFS general substrate transporter</fullName>
    </submittedName>
</protein>
<dbReference type="RefSeq" id="XP_007369442.1">
    <property type="nucleotide sequence ID" value="XM_007369380.1"/>
</dbReference>
<feature type="transmembrane region" description="Helical" evidence="5">
    <location>
        <begin position="146"/>
        <end position="164"/>
    </location>
</feature>
<dbReference type="Gene3D" id="1.20.1250.20">
    <property type="entry name" value="MFS general substrate transporter like domains"/>
    <property type="match status" value="1"/>
</dbReference>
<feature type="transmembrane region" description="Helical" evidence="5">
    <location>
        <begin position="207"/>
        <end position="231"/>
    </location>
</feature>
<feature type="transmembrane region" description="Helical" evidence="5">
    <location>
        <begin position="243"/>
        <end position="263"/>
    </location>
</feature>
<feature type="transmembrane region" description="Helical" evidence="5">
    <location>
        <begin position="350"/>
        <end position="369"/>
    </location>
</feature>
<dbReference type="OrthoDB" id="3437016at2759"/>
<dbReference type="PROSITE" id="PS50850">
    <property type="entry name" value="MFS"/>
    <property type="match status" value="1"/>
</dbReference>
<dbReference type="GeneID" id="18843583"/>
<dbReference type="PANTHER" id="PTHR23501">
    <property type="entry name" value="MAJOR FACILITATOR SUPERFAMILY"/>
    <property type="match status" value="1"/>
</dbReference>
<accession>R7SNP6</accession>
<proteinExistence type="predicted"/>
<organism evidence="7 8">
    <name type="scientific">Dichomitus squalens (strain LYAD-421)</name>
    <name type="common">Western red white-rot fungus</name>
    <dbReference type="NCBI Taxonomy" id="732165"/>
    <lineage>
        <taxon>Eukaryota</taxon>
        <taxon>Fungi</taxon>
        <taxon>Dikarya</taxon>
        <taxon>Basidiomycota</taxon>
        <taxon>Agaricomycotina</taxon>
        <taxon>Agaricomycetes</taxon>
        <taxon>Polyporales</taxon>
        <taxon>Polyporaceae</taxon>
        <taxon>Dichomitus</taxon>
    </lineage>
</organism>
<evidence type="ECO:0000256" key="4">
    <source>
        <dbReference type="ARBA" id="ARBA00023136"/>
    </source>
</evidence>